<dbReference type="InterPro" id="IPR038883">
    <property type="entry name" value="AN11006-like"/>
</dbReference>
<comment type="caution">
    <text evidence="2">The sequence shown here is derived from an EMBL/GenBank/DDBJ whole genome shotgun (WGS) entry which is preliminary data.</text>
</comment>
<evidence type="ECO:0000256" key="1">
    <source>
        <dbReference type="SAM" id="MobiDB-lite"/>
    </source>
</evidence>
<evidence type="ECO:0000313" key="3">
    <source>
        <dbReference type="Proteomes" id="UP001310594"/>
    </source>
</evidence>
<name>A0AAN7ZU89_9PEZI</name>
<gene>
    <name evidence="2" type="ORF">LTR97_005333</name>
</gene>
<organism evidence="2 3">
    <name type="scientific">Elasticomyces elasticus</name>
    <dbReference type="NCBI Taxonomy" id="574655"/>
    <lineage>
        <taxon>Eukaryota</taxon>
        <taxon>Fungi</taxon>
        <taxon>Dikarya</taxon>
        <taxon>Ascomycota</taxon>
        <taxon>Pezizomycotina</taxon>
        <taxon>Dothideomycetes</taxon>
        <taxon>Dothideomycetidae</taxon>
        <taxon>Mycosphaerellales</taxon>
        <taxon>Teratosphaeriaceae</taxon>
        <taxon>Elasticomyces</taxon>
    </lineage>
</organism>
<protein>
    <submittedName>
        <fullName evidence="2">Uncharacterized protein</fullName>
    </submittedName>
</protein>
<reference evidence="2" key="1">
    <citation type="submission" date="2023-08" db="EMBL/GenBank/DDBJ databases">
        <title>Black Yeasts Isolated from many extreme environments.</title>
        <authorList>
            <person name="Coleine C."/>
            <person name="Stajich J.E."/>
            <person name="Selbmann L."/>
        </authorList>
    </citation>
    <scope>NUCLEOTIDE SEQUENCE</scope>
    <source>
        <strain evidence="2">CCFEE 5810</strain>
    </source>
</reference>
<sequence length="359" mass="41122">MPPQARSSQSSKVNATTQVDEEDLAGPPKDTSGLFENWQSSSTKLASGGKISEQEAQWNIKENNFGQTVEVYQKECFTLKPLTITEGPYKGRNVLMLVPVTENKEHFRFMDLPPELRVMVYKASFAELEPIQIRTEHKRPFRTIHHVATKDNALHKRMEWVYSRGKLIEQPLRTFSLLRVSKQLLQEAAPVAYGYLFYFESMAGVKPFLKVIGDMRVHLKTLRLDERSYKKSKLRGTLSCIANMRNLRSVYLSHSVLCSKPNDFWACTTVEAFVEMCKTSLKKMHKARKNSKTAVQVLDLFHIQDPKVCYNCRFPKGEPLCEFLHCSRTKCTEAEKHSTELKAELRSQLAKVLGIGPDE</sequence>
<dbReference type="PANTHER" id="PTHR42085:SF2">
    <property type="entry name" value="F-BOX DOMAIN-CONTAINING PROTEIN"/>
    <property type="match status" value="1"/>
</dbReference>
<dbReference type="EMBL" id="JAVRQU010000007">
    <property type="protein sequence ID" value="KAK5700816.1"/>
    <property type="molecule type" value="Genomic_DNA"/>
</dbReference>
<accession>A0AAN7ZU89</accession>
<feature type="compositionally biased region" description="Polar residues" evidence="1">
    <location>
        <begin position="1"/>
        <end position="18"/>
    </location>
</feature>
<dbReference type="PANTHER" id="PTHR42085">
    <property type="entry name" value="F-BOX DOMAIN-CONTAINING PROTEIN"/>
    <property type="match status" value="1"/>
</dbReference>
<proteinExistence type="predicted"/>
<feature type="region of interest" description="Disordered" evidence="1">
    <location>
        <begin position="1"/>
        <end position="37"/>
    </location>
</feature>
<dbReference type="AlphaFoldDB" id="A0AAN7ZU89"/>
<dbReference type="Proteomes" id="UP001310594">
    <property type="component" value="Unassembled WGS sequence"/>
</dbReference>
<evidence type="ECO:0000313" key="2">
    <source>
        <dbReference type="EMBL" id="KAK5700816.1"/>
    </source>
</evidence>